<name>A0A4Y2S349_ARAVE</name>
<evidence type="ECO:0000313" key="1">
    <source>
        <dbReference type="EMBL" id="GBN82026.1"/>
    </source>
</evidence>
<reference evidence="1 2" key="1">
    <citation type="journal article" date="2019" name="Sci. Rep.">
        <title>Orb-weaving spider Araneus ventricosus genome elucidates the spidroin gene catalogue.</title>
        <authorList>
            <person name="Kono N."/>
            <person name="Nakamura H."/>
            <person name="Ohtoshi R."/>
            <person name="Moran D.A.P."/>
            <person name="Shinohara A."/>
            <person name="Yoshida Y."/>
            <person name="Fujiwara M."/>
            <person name="Mori M."/>
            <person name="Tomita M."/>
            <person name="Arakawa K."/>
        </authorList>
    </citation>
    <scope>NUCLEOTIDE SEQUENCE [LARGE SCALE GENOMIC DNA]</scope>
</reference>
<sequence>MDCFSRYFRKLVTIDLASLASIVYRCLGNTSFNELFKCSQPNSCVAKVFSNACNELRKQAIRKERNKILAFQAKWVEKHRVKAFSQSEIEHFECCDDGSIASDGPADDDIVSLKRE</sequence>
<protein>
    <submittedName>
        <fullName evidence="1">Uncharacterized protein</fullName>
    </submittedName>
</protein>
<comment type="caution">
    <text evidence="1">The sequence shown here is derived from an EMBL/GenBank/DDBJ whole genome shotgun (WGS) entry which is preliminary data.</text>
</comment>
<organism evidence="1 2">
    <name type="scientific">Araneus ventricosus</name>
    <name type="common">Orbweaver spider</name>
    <name type="synonym">Epeira ventricosa</name>
    <dbReference type="NCBI Taxonomy" id="182803"/>
    <lineage>
        <taxon>Eukaryota</taxon>
        <taxon>Metazoa</taxon>
        <taxon>Ecdysozoa</taxon>
        <taxon>Arthropoda</taxon>
        <taxon>Chelicerata</taxon>
        <taxon>Arachnida</taxon>
        <taxon>Araneae</taxon>
        <taxon>Araneomorphae</taxon>
        <taxon>Entelegynae</taxon>
        <taxon>Araneoidea</taxon>
        <taxon>Araneidae</taxon>
        <taxon>Araneus</taxon>
    </lineage>
</organism>
<dbReference type="EMBL" id="BGPR01019470">
    <property type="protein sequence ID" value="GBN82026.1"/>
    <property type="molecule type" value="Genomic_DNA"/>
</dbReference>
<evidence type="ECO:0000313" key="2">
    <source>
        <dbReference type="Proteomes" id="UP000499080"/>
    </source>
</evidence>
<accession>A0A4Y2S349</accession>
<gene>
    <name evidence="1" type="ORF">AVEN_89711_1</name>
</gene>
<dbReference type="AlphaFoldDB" id="A0A4Y2S349"/>
<dbReference type="Proteomes" id="UP000499080">
    <property type="component" value="Unassembled WGS sequence"/>
</dbReference>
<proteinExistence type="predicted"/>
<keyword evidence="2" id="KW-1185">Reference proteome</keyword>